<accession>A0A6L6L1B5</accession>
<evidence type="ECO:0000313" key="1">
    <source>
        <dbReference type="EMBL" id="MTR84063.1"/>
    </source>
</evidence>
<dbReference type="RefSeq" id="WP_155219199.1">
    <property type="nucleotide sequence ID" value="NZ_QRPI01000005.1"/>
</dbReference>
<dbReference type="AlphaFoldDB" id="A0A6L6L1B5"/>
<proteinExistence type="predicted"/>
<organism evidence="1 2">
    <name type="scientific">Roseburia intestinalis</name>
    <dbReference type="NCBI Taxonomy" id="166486"/>
    <lineage>
        <taxon>Bacteria</taxon>
        <taxon>Bacillati</taxon>
        <taxon>Bacillota</taxon>
        <taxon>Clostridia</taxon>
        <taxon>Lachnospirales</taxon>
        <taxon>Lachnospiraceae</taxon>
        <taxon>Roseburia</taxon>
    </lineage>
</organism>
<comment type="caution">
    <text evidence="1">The sequence shown here is derived from an EMBL/GenBank/DDBJ whole genome shotgun (WGS) entry which is preliminary data.</text>
</comment>
<sequence length="55" mass="6375">MDERKGTETMIAVENKQETIELENLLNQLSPDEQKSFQIFMQGVRFAKNMAKTGR</sequence>
<evidence type="ECO:0000313" key="2">
    <source>
        <dbReference type="Proteomes" id="UP000478483"/>
    </source>
</evidence>
<dbReference type="Proteomes" id="UP000478483">
    <property type="component" value="Unassembled WGS sequence"/>
</dbReference>
<reference evidence="1 2" key="1">
    <citation type="journal article" date="2019" name="Nat. Med.">
        <title>A library of human gut bacterial isolates paired with longitudinal multiomics data enables mechanistic microbiome research.</title>
        <authorList>
            <person name="Poyet M."/>
            <person name="Groussin M."/>
            <person name="Gibbons S.M."/>
            <person name="Avila-Pacheco J."/>
            <person name="Jiang X."/>
            <person name="Kearney S.M."/>
            <person name="Perrotta A.R."/>
            <person name="Berdy B."/>
            <person name="Zhao S."/>
            <person name="Lieberman T.D."/>
            <person name="Swanson P.K."/>
            <person name="Smith M."/>
            <person name="Roesemann S."/>
            <person name="Alexander J.E."/>
            <person name="Rich S.A."/>
            <person name="Livny J."/>
            <person name="Vlamakis H."/>
            <person name="Clish C."/>
            <person name="Bullock K."/>
            <person name="Deik A."/>
            <person name="Scott J."/>
            <person name="Pierce K.A."/>
            <person name="Xavier R.J."/>
            <person name="Alm E.J."/>
        </authorList>
    </citation>
    <scope>NUCLEOTIDE SEQUENCE [LARGE SCALE GENOMIC DNA]</scope>
    <source>
        <strain evidence="1 2">BIOML-A1</strain>
    </source>
</reference>
<gene>
    <name evidence="1" type="ORF">GMD50_03135</name>
</gene>
<protein>
    <submittedName>
        <fullName evidence="1">Uncharacterized protein</fullName>
    </submittedName>
</protein>
<name>A0A6L6L1B5_9FIRM</name>
<dbReference type="EMBL" id="WNAJ01000002">
    <property type="protein sequence ID" value="MTR84063.1"/>
    <property type="molecule type" value="Genomic_DNA"/>
</dbReference>